<dbReference type="eggNOG" id="COG3725">
    <property type="taxonomic scope" value="Bacteria"/>
</dbReference>
<organism evidence="2 3">
    <name type="scientific">Pseudoxanthomonas suwonensis (strain 11-1)</name>
    <dbReference type="NCBI Taxonomy" id="743721"/>
    <lineage>
        <taxon>Bacteria</taxon>
        <taxon>Pseudomonadati</taxon>
        <taxon>Pseudomonadota</taxon>
        <taxon>Gammaproteobacteria</taxon>
        <taxon>Lysobacterales</taxon>
        <taxon>Lysobacteraceae</taxon>
        <taxon>Pseudoxanthomonas</taxon>
    </lineage>
</organism>
<dbReference type="AlphaFoldDB" id="E6WPK9"/>
<protein>
    <submittedName>
        <fullName evidence="2">Signaling modulator of AmpD, AmpE</fullName>
    </submittedName>
</protein>
<gene>
    <name evidence="2" type="ordered locus">Psesu_0393</name>
</gene>
<feature type="transmembrane region" description="Helical" evidence="1">
    <location>
        <begin position="147"/>
        <end position="168"/>
    </location>
</feature>
<dbReference type="PANTHER" id="PTHR38684:SF1">
    <property type="entry name" value="PROTEIN AMPE"/>
    <property type="match status" value="1"/>
</dbReference>
<dbReference type="EMBL" id="CP002446">
    <property type="protein sequence ID" value="ADV26253.1"/>
    <property type="molecule type" value="Genomic_DNA"/>
</dbReference>
<reference evidence="2 3" key="1">
    <citation type="submission" date="2011-01" db="EMBL/GenBank/DDBJ databases">
        <title>Complete sequence of Pseudoxanthomonas suwonensis 11-1.</title>
        <authorList>
            <consortium name="US DOE Joint Genome Institute"/>
            <person name="Lucas S."/>
            <person name="Copeland A."/>
            <person name="Lapidus A."/>
            <person name="Cheng J.-F."/>
            <person name="Goodwin L."/>
            <person name="Pitluck S."/>
            <person name="Teshima H."/>
            <person name="Detter J.C."/>
            <person name="Han C."/>
            <person name="Tapia R."/>
            <person name="Land M."/>
            <person name="Hauser L."/>
            <person name="Kyrpides N."/>
            <person name="Ivanova N."/>
            <person name="Ovchinnikova G."/>
            <person name="Siebers A.K."/>
            <person name="Allgaier M."/>
            <person name="Thelen M.P."/>
            <person name="Hugenholtz P."/>
            <person name="Gladden J."/>
            <person name="Woyke T."/>
        </authorList>
    </citation>
    <scope>NUCLEOTIDE SEQUENCE [LARGE SCALE GENOMIC DNA]</scope>
    <source>
        <strain evidence="3">11-1</strain>
    </source>
</reference>
<dbReference type="RefSeq" id="WP_013534083.1">
    <property type="nucleotide sequence ID" value="NC_014924.1"/>
</dbReference>
<accession>E6WPK9</accession>
<keyword evidence="1" id="KW-0812">Transmembrane</keyword>
<evidence type="ECO:0000256" key="1">
    <source>
        <dbReference type="SAM" id="Phobius"/>
    </source>
</evidence>
<dbReference type="GO" id="GO:0005886">
    <property type="term" value="C:plasma membrane"/>
    <property type="evidence" value="ECO:0007669"/>
    <property type="project" value="TreeGrafter"/>
</dbReference>
<evidence type="ECO:0000313" key="2">
    <source>
        <dbReference type="EMBL" id="ADV26253.1"/>
    </source>
</evidence>
<dbReference type="Proteomes" id="UP000008632">
    <property type="component" value="Chromosome"/>
</dbReference>
<dbReference type="OrthoDB" id="9811967at2"/>
<name>E6WPK9_PSEUU</name>
<dbReference type="KEGG" id="psu:Psesu_0393"/>
<keyword evidence="1" id="KW-0472">Membrane</keyword>
<evidence type="ECO:0000313" key="3">
    <source>
        <dbReference type="Proteomes" id="UP000008632"/>
    </source>
</evidence>
<dbReference type="STRING" id="743721.Psesu_0393"/>
<dbReference type="GO" id="GO:0046677">
    <property type="term" value="P:response to antibiotic"/>
    <property type="evidence" value="ECO:0007669"/>
    <property type="project" value="TreeGrafter"/>
</dbReference>
<proteinExistence type="predicted"/>
<dbReference type="HOGENOM" id="CLU_054212_2_1_6"/>
<dbReference type="InterPro" id="IPR052966">
    <property type="entry name" value="Beta-lactamase_Reg"/>
</dbReference>
<keyword evidence="3" id="KW-1185">Reference proteome</keyword>
<feature type="transmembrane region" description="Helical" evidence="1">
    <location>
        <begin position="75"/>
        <end position="94"/>
    </location>
</feature>
<keyword evidence="1" id="KW-1133">Transmembrane helix</keyword>
<feature type="transmembrane region" description="Helical" evidence="1">
    <location>
        <begin position="52"/>
        <end position="68"/>
    </location>
</feature>
<feature type="transmembrane region" description="Helical" evidence="1">
    <location>
        <begin position="275"/>
        <end position="296"/>
    </location>
</feature>
<dbReference type="PANTHER" id="PTHR38684">
    <property type="entry name" value="PROTEIN AMPE"/>
    <property type="match status" value="1"/>
</dbReference>
<sequence length="297" mass="32650">MFTTLVAVIIALVLGHVAPAVLAPLRSYTWYSHLQDWLATQLADGGPWRTRWGIALVVLPPVLLVLLLQLALGRVLYGFPGLLFAIVVLVLTWGPRDLDVDVEAVLDADDPQQRRARLDQLASEPGQVVGEGPALPAVIARTALRRWFAVLLWFLLLGPAGAVLYRLLERSAFGIHLDPLPEENAAGARWLLRWMEWPAAQLMTLAMALAGNFDLVSRAWRHAGGTRWNPESRFLEAAARAAVVGELAEEAEEDLAAGRLPARGELAELRDAMNLVWRMLLLWLALLALLVIAGWVG</sequence>